<dbReference type="EC" id="4.2.1.46" evidence="4 7"/>
<dbReference type="CDD" id="cd05246">
    <property type="entry name" value="dTDP_GD_SDR_e"/>
    <property type="match status" value="1"/>
</dbReference>
<dbReference type="NCBIfam" id="TIGR01181">
    <property type="entry name" value="dTDP_gluc_dehyt"/>
    <property type="match status" value="1"/>
</dbReference>
<dbReference type="Proteomes" id="UP000283993">
    <property type="component" value="Unassembled WGS sequence"/>
</dbReference>
<reference evidence="9 10" key="1">
    <citation type="submission" date="2013-10" db="EMBL/GenBank/DDBJ databases">
        <title>Salinisphaera orenii MK-B5 Genome Sequencing.</title>
        <authorList>
            <person name="Lai Q."/>
            <person name="Li C."/>
            <person name="Shao Z."/>
        </authorList>
    </citation>
    <scope>NUCLEOTIDE SEQUENCE [LARGE SCALE GENOMIC DNA]</scope>
    <source>
        <strain evidence="9 10">MK-B5</strain>
    </source>
</reference>
<organism evidence="9 10">
    <name type="scientific">Salinisphaera orenii MK-B5</name>
    <dbReference type="NCBI Taxonomy" id="856730"/>
    <lineage>
        <taxon>Bacteria</taxon>
        <taxon>Pseudomonadati</taxon>
        <taxon>Pseudomonadota</taxon>
        <taxon>Gammaproteobacteria</taxon>
        <taxon>Salinisphaerales</taxon>
        <taxon>Salinisphaeraceae</taxon>
        <taxon>Salinisphaera</taxon>
    </lineage>
</organism>
<feature type="domain" description="NAD(P)-binding" evidence="8">
    <location>
        <begin position="22"/>
        <end position="341"/>
    </location>
</feature>
<keyword evidence="5" id="KW-0520">NAD</keyword>
<comment type="catalytic activity">
    <reaction evidence="1 7">
        <text>dTDP-alpha-D-glucose = dTDP-4-dehydro-6-deoxy-alpha-D-glucose + H2O</text>
        <dbReference type="Rhea" id="RHEA:17221"/>
        <dbReference type="ChEBI" id="CHEBI:15377"/>
        <dbReference type="ChEBI" id="CHEBI:57477"/>
        <dbReference type="ChEBI" id="CHEBI:57649"/>
        <dbReference type="EC" id="4.2.1.46"/>
    </reaction>
</comment>
<comment type="similarity">
    <text evidence="3 7">Belongs to the NAD(P)-dependent epimerase/dehydratase family. dTDP-glucose dehydratase subfamily.</text>
</comment>
<dbReference type="Gene3D" id="3.40.50.720">
    <property type="entry name" value="NAD(P)-binding Rossmann-like Domain"/>
    <property type="match status" value="1"/>
</dbReference>
<sequence>MPIHRANIGPNSLVAGTRMKLLITGGSGFIGSALILDLLENSPHEVVNIDCLTYAVCPLSLDAAAGHPRYAFEAIDIRDRPAVARALDRHRPDRIVHLAAESHVDRSIADSDAFIQTNVVGTHHLLEAARDYYETLHGAARDAFRFHHVSTDEVYGSADAGGRFTEHTPLSPNSPYAASKAAADDLVRVWHGTYGLPTLTTASTNNYGPRQHPEKLIPRIIIDALAGRPIALYGDGRHVRDWMHVEDHVRALRRVTEHGRVGERYNIGALAPKTNLEIATLVCDALDTLVPNRGLGSYSGLITFVADRKNHDRRYALDPSRIMRELDWHPERGLEDGIRDTVQWYLNNARWINDALGLAGA</sequence>
<proteinExistence type="inferred from homology"/>
<dbReference type="PANTHER" id="PTHR43000">
    <property type="entry name" value="DTDP-D-GLUCOSE 4,6-DEHYDRATASE-RELATED"/>
    <property type="match status" value="1"/>
</dbReference>
<name>A0A423PK29_9GAMM</name>
<evidence type="ECO:0000256" key="1">
    <source>
        <dbReference type="ARBA" id="ARBA00001539"/>
    </source>
</evidence>
<dbReference type="AlphaFoldDB" id="A0A423PK29"/>
<evidence type="ECO:0000256" key="2">
    <source>
        <dbReference type="ARBA" id="ARBA00001911"/>
    </source>
</evidence>
<dbReference type="InterPro" id="IPR036291">
    <property type="entry name" value="NAD(P)-bd_dom_sf"/>
</dbReference>
<evidence type="ECO:0000256" key="5">
    <source>
        <dbReference type="ARBA" id="ARBA00023027"/>
    </source>
</evidence>
<dbReference type="Pfam" id="PF16363">
    <property type="entry name" value="GDP_Man_Dehyd"/>
    <property type="match status" value="1"/>
</dbReference>
<dbReference type="SUPFAM" id="SSF51735">
    <property type="entry name" value="NAD(P)-binding Rossmann-fold domains"/>
    <property type="match status" value="1"/>
</dbReference>
<evidence type="ECO:0000256" key="7">
    <source>
        <dbReference type="RuleBase" id="RU004473"/>
    </source>
</evidence>
<accession>A0A423PK29</accession>
<dbReference type="GO" id="GO:0008460">
    <property type="term" value="F:dTDP-glucose 4,6-dehydratase activity"/>
    <property type="evidence" value="ECO:0007669"/>
    <property type="project" value="UniProtKB-EC"/>
</dbReference>
<dbReference type="GO" id="GO:0009225">
    <property type="term" value="P:nucleotide-sugar metabolic process"/>
    <property type="evidence" value="ECO:0007669"/>
    <property type="project" value="InterPro"/>
</dbReference>
<evidence type="ECO:0000313" key="9">
    <source>
        <dbReference type="EMBL" id="ROO25960.1"/>
    </source>
</evidence>
<comment type="cofactor">
    <cofactor evidence="2 7">
        <name>NAD(+)</name>
        <dbReference type="ChEBI" id="CHEBI:57540"/>
    </cofactor>
</comment>
<dbReference type="InterPro" id="IPR016040">
    <property type="entry name" value="NAD(P)-bd_dom"/>
</dbReference>
<evidence type="ECO:0000259" key="8">
    <source>
        <dbReference type="Pfam" id="PF16363"/>
    </source>
</evidence>
<dbReference type="Gene3D" id="3.90.25.10">
    <property type="entry name" value="UDP-galactose 4-epimerase, domain 1"/>
    <property type="match status" value="1"/>
</dbReference>
<keyword evidence="10" id="KW-1185">Reference proteome</keyword>
<keyword evidence="6 7" id="KW-0456">Lyase</keyword>
<protein>
    <recommendedName>
        <fullName evidence="4 7">dTDP-glucose 4,6-dehydratase</fullName>
        <ecNumber evidence="4 7">4.2.1.46</ecNumber>
    </recommendedName>
</protein>
<evidence type="ECO:0000256" key="4">
    <source>
        <dbReference type="ARBA" id="ARBA00011990"/>
    </source>
</evidence>
<dbReference type="InterPro" id="IPR005888">
    <property type="entry name" value="dTDP_Gluc_deHydtase"/>
</dbReference>
<evidence type="ECO:0000256" key="3">
    <source>
        <dbReference type="ARBA" id="ARBA00008178"/>
    </source>
</evidence>
<evidence type="ECO:0000256" key="6">
    <source>
        <dbReference type="ARBA" id="ARBA00023239"/>
    </source>
</evidence>
<comment type="caution">
    <text evidence="9">The sequence shown here is derived from an EMBL/GenBank/DDBJ whole genome shotgun (WGS) entry which is preliminary data.</text>
</comment>
<gene>
    <name evidence="9" type="ORF">SAOR_11670</name>
</gene>
<evidence type="ECO:0000313" key="10">
    <source>
        <dbReference type="Proteomes" id="UP000283993"/>
    </source>
</evidence>
<dbReference type="EMBL" id="AYKH01000025">
    <property type="protein sequence ID" value="ROO25960.1"/>
    <property type="molecule type" value="Genomic_DNA"/>
</dbReference>